<dbReference type="OrthoDB" id="3345469at2759"/>
<feature type="binding site" evidence="3">
    <location>
        <position position="306"/>
    </location>
    <ligand>
        <name>a divalent metal cation</name>
        <dbReference type="ChEBI" id="CHEBI:60240"/>
        <label>1</label>
    </ligand>
</feature>
<dbReference type="PANTHER" id="PTHR13799:SF13">
    <property type="entry name" value="NIF3-LIKE PROTEIN 1"/>
    <property type="match status" value="1"/>
</dbReference>
<dbReference type="Gene3D" id="3.40.1390.30">
    <property type="entry name" value="NIF3 (NGG1p interacting factor 3)-like"/>
    <property type="match status" value="2"/>
</dbReference>
<keyword evidence="5" id="KW-1185">Reference proteome</keyword>
<reference evidence="4" key="1">
    <citation type="submission" date="2020-07" db="EMBL/GenBank/DDBJ databases">
        <title>Multicomponent nature underlies the extraordinary mechanical properties of spider dragline silk.</title>
        <authorList>
            <person name="Kono N."/>
            <person name="Nakamura H."/>
            <person name="Mori M."/>
            <person name="Yoshida Y."/>
            <person name="Ohtoshi R."/>
            <person name="Malay A.D."/>
            <person name="Moran D.A.P."/>
            <person name="Tomita M."/>
            <person name="Numata K."/>
            <person name="Arakawa K."/>
        </authorList>
    </citation>
    <scope>NUCLEOTIDE SEQUENCE</scope>
</reference>
<comment type="caution">
    <text evidence="4">The sequence shown here is derived from an EMBL/GenBank/DDBJ whole genome shotgun (WGS) entry which is preliminary data.</text>
</comment>
<feature type="binding site" evidence="3">
    <location>
        <position position="104"/>
    </location>
    <ligand>
        <name>a divalent metal cation</name>
        <dbReference type="ChEBI" id="CHEBI:60240"/>
        <label>1</label>
    </ligand>
</feature>
<dbReference type="PIRSF" id="PIRSF037489">
    <property type="entry name" value="UCP037489_NIF3_YqfO"/>
    <property type="match status" value="1"/>
</dbReference>
<dbReference type="GO" id="GO:0046872">
    <property type="term" value="F:metal ion binding"/>
    <property type="evidence" value="ECO:0007669"/>
    <property type="project" value="UniProtKB-KW"/>
</dbReference>
<sequence length="339" mass="37246">MDLASVIKTFETIVPKHLAEKWDNTGLLVEPAKNISISTIFFTNDLTEDVLKEAISVGANLIISYHPPIFSALKAFRYENWKDRIIMQCIANNIAIYSPHTACDAVEGGVNDWLLKCFDVTDMVPIKSIDETNSQIVECFVQGGDINFDTILGKDIDFTVLTKNSMDLKCIFKILINSASPALVCQKLLENPRVLAVTSINCKQPDSSKLTGMGRVGKMKKPMKLIDCITVVKNYLKLNNIRFALGVNCTFDSEISTVAVCAGSGASLLKGVPADLYITGEMSHHDILDAIHKKTNVILCEHSNSERGYLEALAHQLSLKLEGVNLAISKVDKDPVSIV</sequence>
<dbReference type="InterPro" id="IPR002678">
    <property type="entry name" value="DUF34/NIF3"/>
</dbReference>
<evidence type="ECO:0000313" key="4">
    <source>
        <dbReference type="EMBL" id="GFR12116.1"/>
    </source>
</evidence>
<evidence type="ECO:0000313" key="5">
    <source>
        <dbReference type="Proteomes" id="UP000887116"/>
    </source>
</evidence>
<dbReference type="SUPFAM" id="SSF102705">
    <property type="entry name" value="NIF3 (NGG1p interacting factor 3)-like"/>
    <property type="match status" value="1"/>
</dbReference>
<feature type="binding site" evidence="3">
    <location>
        <position position="66"/>
    </location>
    <ligand>
        <name>a divalent metal cation</name>
        <dbReference type="ChEBI" id="CHEBI:60240"/>
        <label>1</label>
    </ligand>
</feature>
<dbReference type="InterPro" id="IPR017221">
    <property type="entry name" value="DUF34/NIF3_bac"/>
</dbReference>
<dbReference type="PANTHER" id="PTHR13799">
    <property type="entry name" value="NGG1 INTERACTING FACTOR 3"/>
    <property type="match status" value="1"/>
</dbReference>
<dbReference type="FunFam" id="3.40.1390.30:FF:000001">
    <property type="entry name" value="GTP cyclohydrolase 1 type 2"/>
    <property type="match status" value="1"/>
</dbReference>
<evidence type="ECO:0000256" key="1">
    <source>
        <dbReference type="ARBA" id="ARBA00006964"/>
    </source>
</evidence>
<name>A0A8X6LIJ6_TRICU</name>
<organism evidence="4 5">
    <name type="scientific">Trichonephila clavata</name>
    <name type="common">Joro spider</name>
    <name type="synonym">Nephila clavata</name>
    <dbReference type="NCBI Taxonomy" id="2740835"/>
    <lineage>
        <taxon>Eukaryota</taxon>
        <taxon>Metazoa</taxon>
        <taxon>Ecdysozoa</taxon>
        <taxon>Arthropoda</taxon>
        <taxon>Chelicerata</taxon>
        <taxon>Arachnida</taxon>
        <taxon>Araneae</taxon>
        <taxon>Araneomorphae</taxon>
        <taxon>Entelegynae</taxon>
        <taxon>Araneoidea</taxon>
        <taxon>Nephilidae</taxon>
        <taxon>Trichonephila</taxon>
    </lineage>
</organism>
<accession>A0A8X6LIJ6</accession>
<evidence type="ECO:0000256" key="3">
    <source>
        <dbReference type="PIRSR" id="PIRSR602678-1"/>
    </source>
</evidence>
<dbReference type="EMBL" id="BMAO01026743">
    <property type="protein sequence ID" value="GFR12116.1"/>
    <property type="molecule type" value="Genomic_DNA"/>
</dbReference>
<dbReference type="Proteomes" id="UP000887116">
    <property type="component" value="Unassembled WGS sequence"/>
</dbReference>
<evidence type="ECO:0000256" key="2">
    <source>
        <dbReference type="ARBA" id="ARBA00019069"/>
    </source>
</evidence>
<dbReference type="Pfam" id="PF01784">
    <property type="entry name" value="DUF34_NIF3"/>
    <property type="match status" value="1"/>
</dbReference>
<gene>
    <name evidence="4" type="primary">NIF3L1</name>
    <name evidence="4" type="ORF">TNCT_676521</name>
</gene>
<protein>
    <recommendedName>
        <fullName evidence="2">NIF3-like protein 1</fullName>
    </recommendedName>
</protein>
<comment type="similarity">
    <text evidence="1">Belongs to the GTP cyclohydrolase I type 2/NIF3 family.</text>
</comment>
<dbReference type="GO" id="GO:0005739">
    <property type="term" value="C:mitochondrion"/>
    <property type="evidence" value="ECO:0007669"/>
    <property type="project" value="TreeGrafter"/>
</dbReference>
<dbReference type="AlphaFoldDB" id="A0A8X6LIJ6"/>
<feature type="binding site" evidence="3">
    <location>
        <position position="302"/>
    </location>
    <ligand>
        <name>a divalent metal cation</name>
        <dbReference type="ChEBI" id="CHEBI:60240"/>
        <label>1</label>
    </ligand>
</feature>
<dbReference type="NCBIfam" id="TIGR00486">
    <property type="entry name" value="YbgI_SA1388"/>
    <property type="match status" value="1"/>
</dbReference>
<proteinExistence type="inferred from homology"/>
<dbReference type="InterPro" id="IPR036069">
    <property type="entry name" value="DUF34/NIF3_sf"/>
</dbReference>
<keyword evidence="3" id="KW-0479">Metal-binding</keyword>